<dbReference type="Pfam" id="PF20226">
    <property type="entry name" value="DUF6585"/>
    <property type="match status" value="1"/>
</dbReference>
<gene>
    <name evidence="1" type="ORF">Krac_6076</name>
</gene>
<dbReference type="AlphaFoldDB" id="D6TXL5"/>
<proteinExistence type="predicted"/>
<organism evidence="1 2">
    <name type="scientific">Ktedonobacter racemifer DSM 44963</name>
    <dbReference type="NCBI Taxonomy" id="485913"/>
    <lineage>
        <taxon>Bacteria</taxon>
        <taxon>Bacillati</taxon>
        <taxon>Chloroflexota</taxon>
        <taxon>Ktedonobacteria</taxon>
        <taxon>Ktedonobacterales</taxon>
        <taxon>Ktedonobacteraceae</taxon>
        <taxon>Ktedonobacter</taxon>
    </lineage>
</organism>
<keyword evidence="2" id="KW-1185">Reference proteome</keyword>
<name>D6TXL5_KTERA</name>
<dbReference type="InterPro" id="IPR046492">
    <property type="entry name" value="DUF6585"/>
</dbReference>
<comment type="caution">
    <text evidence="1">The sequence shown here is derived from an EMBL/GenBank/DDBJ whole genome shotgun (WGS) entry which is preliminary data.</text>
</comment>
<protein>
    <submittedName>
        <fullName evidence="1">Uncharacterized protein</fullName>
    </submittedName>
</protein>
<dbReference type="Proteomes" id="UP000004508">
    <property type="component" value="Unassembled WGS sequence"/>
</dbReference>
<dbReference type="InParanoid" id="D6TXL5"/>
<accession>D6TXL5</accession>
<evidence type="ECO:0000313" key="1">
    <source>
        <dbReference type="EMBL" id="EFH84948.1"/>
    </source>
</evidence>
<sequence length="164" mass="18718">MVFSYLFANCCTLYREGRKRQIVAWEQVRFIQRQVAYIWGKPQGFYLVQLVDGSQIAPGLLIADIEELGDAIEQEMTRLFLPTFLADYEAGKPLVFPGLCITNQYISSSEEKIPWIQVEQFEVSSEKLVISERGSSQAWLSLPVQQIPNLCVLLALLEHIGKYV</sequence>
<evidence type="ECO:0000313" key="2">
    <source>
        <dbReference type="Proteomes" id="UP000004508"/>
    </source>
</evidence>
<reference evidence="1 2" key="1">
    <citation type="journal article" date="2011" name="Stand. Genomic Sci.">
        <title>Non-contiguous finished genome sequence and contextual data of the filamentous soil bacterium Ktedonobacter racemifer type strain (SOSP1-21).</title>
        <authorList>
            <person name="Chang Y.J."/>
            <person name="Land M."/>
            <person name="Hauser L."/>
            <person name="Chertkov O."/>
            <person name="Del Rio T.G."/>
            <person name="Nolan M."/>
            <person name="Copeland A."/>
            <person name="Tice H."/>
            <person name="Cheng J.F."/>
            <person name="Lucas S."/>
            <person name="Han C."/>
            <person name="Goodwin L."/>
            <person name="Pitluck S."/>
            <person name="Ivanova N."/>
            <person name="Ovchinikova G."/>
            <person name="Pati A."/>
            <person name="Chen A."/>
            <person name="Palaniappan K."/>
            <person name="Mavromatis K."/>
            <person name="Liolios K."/>
            <person name="Brettin T."/>
            <person name="Fiebig A."/>
            <person name="Rohde M."/>
            <person name="Abt B."/>
            <person name="Goker M."/>
            <person name="Detter J.C."/>
            <person name="Woyke T."/>
            <person name="Bristow J."/>
            <person name="Eisen J.A."/>
            <person name="Markowitz V."/>
            <person name="Hugenholtz P."/>
            <person name="Kyrpides N.C."/>
            <person name="Klenk H.P."/>
            <person name="Lapidus A."/>
        </authorList>
    </citation>
    <scope>NUCLEOTIDE SEQUENCE [LARGE SCALE GENOMIC DNA]</scope>
    <source>
        <strain evidence="2">DSM 44963</strain>
    </source>
</reference>
<dbReference type="EMBL" id="ADVG01000003">
    <property type="protein sequence ID" value="EFH84948.1"/>
    <property type="molecule type" value="Genomic_DNA"/>
</dbReference>